<dbReference type="STRING" id="243275.TDE_2464"/>
<evidence type="ECO:0000313" key="2">
    <source>
        <dbReference type="Proteomes" id="UP000008212"/>
    </source>
</evidence>
<gene>
    <name evidence="1" type="ordered locus">TDE_2464</name>
</gene>
<dbReference type="PaxDb" id="243275-TDE_2464"/>
<protein>
    <submittedName>
        <fullName evidence="1">Uncharacterized protein</fullName>
    </submittedName>
</protein>
<dbReference type="Proteomes" id="UP000008212">
    <property type="component" value="Chromosome"/>
</dbReference>
<proteinExistence type="predicted"/>
<sequence length="48" mass="5505">MEATQIGTSITLPPLIALSEAYKNISFYRLSLNLIYDVFHKSLIYKDL</sequence>
<reference evidence="1 2" key="1">
    <citation type="journal article" date="2004" name="Proc. Natl. Acad. Sci. U.S.A.">
        <title>Comparison of the genome of the oral pathogen Treponema denticola with other spirochete genomes.</title>
        <authorList>
            <person name="Seshadri R."/>
            <person name="Myers G.S."/>
            <person name="Tettelin H."/>
            <person name="Eisen J.A."/>
            <person name="Heidelberg J.F."/>
            <person name="Dodson R.J."/>
            <person name="Davidsen T.M."/>
            <person name="DeBoy R.T."/>
            <person name="Fouts D.E."/>
            <person name="Haft D.H."/>
            <person name="Selengut J."/>
            <person name="Ren Q."/>
            <person name="Brinkac L.M."/>
            <person name="Madupu R."/>
            <person name="Kolonay J."/>
            <person name="Durkin S.A."/>
            <person name="Daugherty S.C."/>
            <person name="Shetty J."/>
            <person name="Shvartsbeyn A."/>
            <person name="Gebregeorgis E."/>
            <person name="Geer K."/>
            <person name="Tsegaye G."/>
            <person name="Malek J."/>
            <person name="Ayodeji B."/>
            <person name="Shatsman S."/>
            <person name="McLeod M.P."/>
            <person name="Smajs D."/>
            <person name="Howell J.K."/>
            <person name="Pal S."/>
            <person name="Amin A."/>
            <person name="Vashisth P."/>
            <person name="McNeill T.Z."/>
            <person name="Xiang Q."/>
            <person name="Sodergren E."/>
            <person name="Baca E."/>
            <person name="Weinstock G.M."/>
            <person name="Norris S.J."/>
            <person name="Fraser C.M."/>
            <person name="Paulsen I.T."/>
        </authorList>
    </citation>
    <scope>NUCLEOTIDE SEQUENCE [LARGE SCALE GENOMIC DNA]</scope>
    <source>
        <strain evidence="2">ATCC 35405 / DSM 14222 / CIP 103919 / JCM 8153 / KCTC 15104</strain>
    </source>
</reference>
<dbReference type="KEGG" id="tde:TDE_2464"/>
<keyword evidence="2" id="KW-1185">Reference proteome</keyword>
<dbReference type="PATRIC" id="fig|243275.7.peg.2331"/>
<dbReference type="EMBL" id="AE017226">
    <property type="protein sequence ID" value="AAS12981.1"/>
    <property type="molecule type" value="Genomic_DNA"/>
</dbReference>
<organism evidence="1 2">
    <name type="scientific">Treponema denticola (strain ATCC 35405 / DSM 14222 / CIP 103919 / JCM 8153 / KCTC 15104)</name>
    <dbReference type="NCBI Taxonomy" id="243275"/>
    <lineage>
        <taxon>Bacteria</taxon>
        <taxon>Pseudomonadati</taxon>
        <taxon>Spirochaetota</taxon>
        <taxon>Spirochaetia</taxon>
        <taxon>Spirochaetales</taxon>
        <taxon>Treponemataceae</taxon>
        <taxon>Treponema</taxon>
    </lineage>
</organism>
<accession>Q73JS0</accession>
<dbReference type="AlphaFoldDB" id="Q73JS0"/>
<evidence type="ECO:0000313" key="1">
    <source>
        <dbReference type="EMBL" id="AAS12981.1"/>
    </source>
</evidence>
<name>Q73JS0_TREDE</name>
<dbReference type="HOGENOM" id="CLU_3158994_0_0_12"/>